<dbReference type="InterPro" id="IPR036640">
    <property type="entry name" value="ABC1_TM_sf"/>
</dbReference>
<sequence length="534" mass="57307">MMDPTLAAAGLFTMISAAGAGVIARQILLTKAGENIVADLRSDLFRSVLRQDNSMFDTTRTGDIITRLTSDIALIQTALTTEILNATRAVLMSTGGVSFLLVTSPTLTLVSCLSLPPIFVSARYFGKKIKALQTTVQSDLAETTVKAEEVISQIKTVRSFNAESFESESYKQRTQTVRDRAIEAGVKGAYLDGTVHVAANAGLLCILAVGGNMLGVGGGEAVITPGELASFLMYSIFVAGNVSALSTVYGSLQKSTGAAERIFELIDQKPTIMTGLKTEGYRRESVGSELENNDIVFSEVDFTYPTRKSMKVLSNLSLELPQGSHTAIVGSSGSGKSTISQVLLRLYDIDKGSITIGGKSVKELPPETLRDLISVVQQEPVLFSFSIADNIRYGCLEASEEEVLEAARSANVTDFAETFPEGLDTKVGEKGVQLSGGQKQRIAIARVLLRNSPIVIFDEATSALDAESEFLVTKAINKIVEGRTVISIAHRLSTIRKAETVAVIENGRVVEVGDVKELENMVGGKFNELISRQR</sequence>
<dbReference type="Proteomes" id="UP001165122">
    <property type="component" value="Unassembled WGS sequence"/>
</dbReference>
<evidence type="ECO:0000259" key="8">
    <source>
        <dbReference type="PROSITE" id="PS50929"/>
    </source>
</evidence>
<keyword evidence="3" id="KW-0547">Nucleotide-binding</keyword>
<comment type="subcellular location">
    <subcellularLocation>
        <location evidence="1">Membrane</location>
        <topology evidence="1">Multi-pass membrane protein</topology>
    </subcellularLocation>
</comment>
<keyword evidence="4" id="KW-0067">ATP-binding</keyword>
<dbReference type="EMBL" id="BRXW01000025">
    <property type="protein sequence ID" value="GMI00673.1"/>
    <property type="molecule type" value="Genomic_DNA"/>
</dbReference>
<feature type="domain" description="ABC transporter" evidence="7">
    <location>
        <begin position="290"/>
        <end position="531"/>
    </location>
</feature>
<dbReference type="SUPFAM" id="SSF52540">
    <property type="entry name" value="P-loop containing nucleoside triphosphate hydrolases"/>
    <property type="match status" value="1"/>
</dbReference>
<comment type="caution">
    <text evidence="9">The sequence shown here is derived from an EMBL/GenBank/DDBJ whole genome shotgun (WGS) entry which is preliminary data.</text>
</comment>
<organism evidence="9 10">
    <name type="scientific">Triparma laevis f. longispina</name>
    <dbReference type="NCBI Taxonomy" id="1714387"/>
    <lineage>
        <taxon>Eukaryota</taxon>
        <taxon>Sar</taxon>
        <taxon>Stramenopiles</taxon>
        <taxon>Ochrophyta</taxon>
        <taxon>Bolidophyceae</taxon>
        <taxon>Parmales</taxon>
        <taxon>Triparmaceae</taxon>
        <taxon>Triparma</taxon>
    </lineage>
</organism>
<dbReference type="OrthoDB" id="6500128at2759"/>
<dbReference type="GO" id="GO:0015421">
    <property type="term" value="F:ABC-type oligopeptide transporter activity"/>
    <property type="evidence" value="ECO:0007669"/>
    <property type="project" value="TreeGrafter"/>
</dbReference>
<dbReference type="InterPro" id="IPR027417">
    <property type="entry name" value="P-loop_NTPase"/>
</dbReference>
<dbReference type="Pfam" id="PF00005">
    <property type="entry name" value="ABC_tran"/>
    <property type="match status" value="1"/>
</dbReference>
<evidence type="ECO:0000256" key="2">
    <source>
        <dbReference type="ARBA" id="ARBA00022692"/>
    </source>
</evidence>
<accession>A0A9W7C7I4</accession>
<dbReference type="PANTHER" id="PTHR43394">
    <property type="entry name" value="ATP-DEPENDENT PERMEASE MDL1, MITOCHONDRIAL"/>
    <property type="match status" value="1"/>
</dbReference>
<keyword evidence="6" id="KW-0472">Membrane</keyword>
<evidence type="ECO:0000256" key="1">
    <source>
        <dbReference type="ARBA" id="ARBA00004141"/>
    </source>
</evidence>
<proteinExistence type="predicted"/>
<dbReference type="Pfam" id="PF00664">
    <property type="entry name" value="ABC_membrane"/>
    <property type="match status" value="1"/>
</dbReference>
<dbReference type="AlphaFoldDB" id="A0A9W7C7I4"/>
<dbReference type="GO" id="GO:0016887">
    <property type="term" value="F:ATP hydrolysis activity"/>
    <property type="evidence" value="ECO:0007669"/>
    <property type="project" value="InterPro"/>
</dbReference>
<protein>
    <submittedName>
        <fullName evidence="9">Uncharacterized protein</fullName>
    </submittedName>
</protein>
<dbReference type="PROSITE" id="PS00211">
    <property type="entry name" value="ABC_TRANSPORTER_1"/>
    <property type="match status" value="1"/>
</dbReference>
<evidence type="ECO:0000256" key="6">
    <source>
        <dbReference type="ARBA" id="ARBA00023136"/>
    </source>
</evidence>
<dbReference type="GO" id="GO:0005524">
    <property type="term" value="F:ATP binding"/>
    <property type="evidence" value="ECO:0007669"/>
    <property type="project" value="UniProtKB-KW"/>
</dbReference>
<dbReference type="Gene3D" id="3.40.50.300">
    <property type="entry name" value="P-loop containing nucleotide triphosphate hydrolases"/>
    <property type="match status" value="1"/>
</dbReference>
<dbReference type="FunFam" id="3.40.50.300:FF:000218">
    <property type="entry name" value="Multidrug ABC transporter ATP-binding protein"/>
    <property type="match status" value="1"/>
</dbReference>
<evidence type="ECO:0000256" key="4">
    <source>
        <dbReference type="ARBA" id="ARBA00022840"/>
    </source>
</evidence>
<dbReference type="SUPFAM" id="SSF90123">
    <property type="entry name" value="ABC transporter transmembrane region"/>
    <property type="match status" value="1"/>
</dbReference>
<dbReference type="GO" id="GO:0005743">
    <property type="term" value="C:mitochondrial inner membrane"/>
    <property type="evidence" value="ECO:0007669"/>
    <property type="project" value="TreeGrafter"/>
</dbReference>
<dbReference type="GO" id="GO:0090374">
    <property type="term" value="P:oligopeptide export from mitochondrion"/>
    <property type="evidence" value="ECO:0007669"/>
    <property type="project" value="TreeGrafter"/>
</dbReference>
<reference evidence="10" key="1">
    <citation type="journal article" date="2023" name="Commun. Biol.">
        <title>Genome analysis of Parmales, the sister group of diatoms, reveals the evolutionary specialization of diatoms from phago-mixotrophs to photoautotrophs.</title>
        <authorList>
            <person name="Ban H."/>
            <person name="Sato S."/>
            <person name="Yoshikawa S."/>
            <person name="Yamada K."/>
            <person name="Nakamura Y."/>
            <person name="Ichinomiya M."/>
            <person name="Sato N."/>
            <person name="Blanc-Mathieu R."/>
            <person name="Endo H."/>
            <person name="Kuwata A."/>
            <person name="Ogata H."/>
        </authorList>
    </citation>
    <scope>NUCLEOTIDE SEQUENCE [LARGE SCALE GENOMIC DNA]</scope>
    <source>
        <strain evidence="10">NIES 3700</strain>
    </source>
</reference>
<keyword evidence="2" id="KW-0812">Transmembrane</keyword>
<evidence type="ECO:0000313" key="10">
    <source>
        <dbReference type="Proteomes" id="UP001165122"/>
    </source>
</evidence>
<name>A0A9W7C7I4_9STRA</name>
<dbReference type="InterPro" id="IPR003439">
    <property type="entry name" value="ABC_transporter-like_ATP-bd"/>
</dbReference>
<dbReference type="PROSITE" id="PS50929">
    <property type="entry name" value="ABC_TM1F"/>
    <property type="match status" value="1"/>
</dbReference>
<gene>
    <name evidence="9" type="ORF">TrLO_g8498</name>
</gene>
<evidence type="ECO:0000256" key="5">
    <source>
        <dbReference type="ARBA" id="ARBA00022989"/>
    </source>
</evidence>
<dbReference type="InterPro" id="IPR017871">
    <property type="entry name" value="ABC_transporter-like_CS"/>
</dbReference>
<keyword evidence="5" id="KW-1133">Transmembrane helix</keyword>
<dbReference type="SMART" id="SM00382">
    <property type="entry name" value="AAA"/>
    <property type="match status" value="1"/>
</dbReference>
<dbReference type="InterPro" id="IPR039421">
    <property type="entry name" value="Type_1_exporter"/>
</dbReference>
<evidence type="ECO:0000256" key="3">
    <source>
        <dbReference type="ARBA" id="ARBA00022741"/>
    </source>
</evidence>
<evidence type="ECO:0000313" key="9">
    <source>
        <dbReference type="EMBL" id="GMI00673.1"/>
    </source>
</evidence>
<dbReference type="PROSITE" id="PS50893">
    <property type="entry name" value="ABC_TRANSPORTER_2"/>
    <property type="match status" value="1"/>
</dbReference>
<feature type="domain" description="ABC transmembrane type-1" evidence="8">
    <location>
        <begin position="1"/>
        <end position="254"/>
    </location>
</feature>
<dbReference type="InterPro" id="IPR011527">
    <property type="entry name" value="ABC1_TM_dom"/>
</dbReference>
<evidence type="ECO:0000259" key="7">
    <source>
        <dbReference type="PROSITE" id="PS50893"/>
    </source>
</evidence>
<dbReference type="PANTHER" id="PTHR43394:SF1">
    <property type="entry name" value="ATP-BINDING CASSETTE SUB-FAMILY B MEMBER 10, MITOCHONDRIAL"/>
    <property type="match status" value="1"/>
</dbReference>
<keyword evidence="10" id="KW-1185">Reference proteome</keyword>
<dbReference type="InterPro" id="IPR003593">
    <property type="entry name" value="AAA+_ATPase"/>
</dbReference>
<dbReference type="Gene3D" id="1.20.1560.10">
    <property type="entry name" value="ABC transporter type 1, transmembrane domain"/>
    <property type="match status" value="1"/>
</dbReference>